<dbReference type="Proteomes" id="UP000886111">
    <property type="component" value="Unassembled WGS sequence"/>
</dbReference>
<proteinExistence type="predicted"/>
<feature type="domain" description="TGS" evidence="1">
    <location>
        <begin position="1"/>
        <end position="36"/>
    </location>
</feature>
<accession>A0A7V5LIB1</accession>
<comment type="caution">
    <text evidence="2">The sequence shown here is derived from an EMBL/GenBank/DDBJ whole genome shotgun (WGS) entry which is preliminary data.</text>
</comment>
<dbReference type="InterPro" id="IPR012675">
    <property type="entry name" value="Beta-grasp_dom_sf"/>
</dbReference>
<evidence type="ECO:0000259" key="1">
    <source>
        <dbReference type="PROSITE" id="PS51880"/>
    </source>
</evidence>
<protein>
    <submittedName>
        <fullName evidence="2">TGS domain-containing protein</fullName>
    </submittedName>
</protein>
<dbReference type="Gene3D" id="3.10.20.30">
    <property type="match status" value="1"/>
</dbReference>
<dbReference type="Pfam" id="PF02824">
    <property type="entry name" value="TGS"/>
    <property type="match status" value="1"/>
</dbReference>
<name>A0A7V5LIB1_CALAY</name>
<dbReference type="CDD" id="cd01667">
    <property type="entry name" value="TGS_ThrRS"/>
    <property type="match status" value="1"/>
</dbReference>
<dbReference type="EMBL" id="DRTD01000263">
    <property type="protein sequence ID" value="HHE54848.1"/>
    <property type="molecule type" value="Genomic_DNA"/>
</dbReference>
<dbReference type="InterPro" id="IPR012676">
    <property type="entry name" value="TGS-like"/>
</dbReference>
<reference evidence="2" key="1">
    <citation type="journal article" date="2020" name="mSystems">
        <title>Genome- and Community-Level Interaction Insights into Carbon Utilization and Element Cycling Functions of Hydrothermarchaeota in Hydrothermal Sediment.</title>
        <authorList>
            <person name="Zhou Z."/>
            <person name="Liu Y."/>
            <person name="Xu W."/>
            <person name="Pan J."/>
            <person name="Luo Z.H."/>
            <person name="Li M."/>
        </authorList>
    </citation>
    <scope>NUCLEOTIDE SEQUENCE [LARGE SCALE GENOMIC DNA]</scope>
    <source>
        <strain evidence="2">HyVt-76</strain>
    </source>
</reference>
<sequence>MSSITITFPDGSQKEFSAGVTPLDIAREISNSLAKK</sequence>
<dbReference type="AlphaFoldDB" id="A0A7V5LIB1"/>
<dbReference type="PROSITE" id="PS51880">
    <property type="entry name" value="TGS"/>
    <property type="match status" value="1"/>
</dbReference>
<feature type="non-terminal residue" evidence="2">
    <location>
        <position position="36"/>
    </location>
</feature>
<evidence type="ECO:0000313" key="2">
    <source>
        <dbReference type="EMBL" id="HHE54848.1"/>
    </source>
</evidence>
<dbReference type="InterPro" id="IPR004095">
    <property type="entry name" value="TGS"/>
</dbReference>
<gene>
    <name evidence="2" type="ORF">ENL21_03635</name>
</gene>
<organism evidence="2">
    <name type="scientific">Caldithrix abyssi</name>
    <dbReference type="NCBI Taxonomy" id="187145"/>
    <lineage>
        <taxon>Bacteria</taxon>
        <taxon>Pseudomonadati</taxon>
        <taxon>Calditrichota</taxon>
        <taxon>Calditrichia</taxon>
        <taxon>Calditrichales</taxon>
        <taxon>Calditrichaceae</taxon>
        <taxon>Caldithrix</taxon>
    </lineage>
</organism>
<dbReference type="SUPFAM" id="SSF81271">
    <property type="entry name" value="TGS-like"/>
    <property type="match status" value="1"/>
</dbReference>